<evidence type="ECO:0000313" key="1">
    <source>
        <dbReference type="EMBL" id="APU01670.1"/>
    </source>
</evidence>
<proteinExistence type="predicted"/>
<reference evidence="1 2" key="1">
    <citation type="journal article" date="2017" name="Sci. Rep.">
        <title>Characterization and diversity of phages infecting Aeromonas salmonicida subsp. salmonicida.</title>
        <authorList>
            <person name="Vincent A.T."/>
            <person name="Paquet V.E."/>
            <person name="Bernatchez A."/>
            <person name="Tremblay D.M."/>
            <person name="Moineau S."/>
            <person name="Charette S.J."/>
        </authorList>
    </citation>
    <scope>NUCLEOTIDE SEQUENCE [LARGE SCALE GENOMIC DNA]</scope>
</reference>
<protein>
    <submittedName>
        <fullName evidence="1">Uncharacterized protein</fullName>
    </submittedName>
</protein>
<dbReference type="EMBL" id="KY290955">
    <property type="protein sequence ID" value="APU01670.1"/>
    <property type="molecule type" value="Genomic_DNA"/>
</dbReference>
<accession>A0A219YCJ0</accession>
<name>A0A219YCJ0_9CAUD</name>
<dbReference type="Proteomes" id="UP000225215">
    <property type="component" value="Segment"/>
</dbReference>
<organism evidence="1 2">
    <name type="scientific">Aeromonas phage 65.2</name>
    <dbReference type="NCBI Taxonomy" id="1932896"/>
    <lineage>
        <taxon>Viruses</taxon>
        <taxon>Duplodnaviria</taxon>
        <taxon>Heunggongvirae</taxon>
        <taxon>Uroviricota</taxon>
        <taxon>Caudoviricetes</taxon>
        <taxon>Pantevenvirales</taxon>
        <taxon>Straboviridae</taxon>
        <taxon>Emmerichvirinae</taxon>
        <taxon>Ishigurovirus</taxon>
        <taxon>Ishigurovirus osborne</taxon>
    </lineage>
</organism>
<sequence>MKKFNELNEKLDVSLLSESKDLINKQFKDSLAEFFNTWIEKHELKFGSFDAKAKWSGEQLTKKTAIGKAAVMFAMSNNKDVVDAVMKARG</sequence>
<evidence type="ECO:0000313" key="2">
    <source>
        <dbReference type="Proteomes" id="UP000225215"/>
    </source>
</evidence>